<dbReference type="KEGG" id="kim:G3T16_06380"/>
<keyword evidence="9 11" id="KW-0472">Membrane</keyword>
<evidence type="ECO:0000259" key="14">
    <source>
        <dbReference type="Pfam" id="PF00593"/>
    </source>
</evidence>
<evidence type="ECO:0000256" key="6">
    <source>
        <dbReference type="ARBA" id="ARBA00023004"/>
    </source>
</evidence>
<dbReference type="EMBL" id="CP048711">
    <property type="protein sequence ID" value="QIB65082.1"/>
    <property type="molecule type" value="Genomic_DNA"/>
</dbReference>
<feature type="domain" description="TonB-dependent receptor plug" evidence="15">
    <location>
        <begin position="51"/>
        <end position="163"/>
    </location>
</feature>
<evidence type="ECO:0000259" key="15">
    <source>
        <dbReference type="Pfam" id="PF07715"/>
    </source>
</evidence>
<keyword evidence="16" id="KW-0675">Receptor</keyword>
<evidence type="ECO:0000256" key="12">
    <source>
        <dbReference type="RuleBase" id="RU003357"/>
    </source>
</evidence>
<evidence type="ECO:0000256" key="2">
    <source>
        <dbReference type="ARBA" id="ARBA00022448"/>
    </source>
</evidence>
<gene>
    <name evidence="16" type="ORF">G3T16_06380</name>
</gene>
<feature type="signal peptide" evidence="13">
    <location>
        <begin position="1"/>
        <end position="30"/>
    </location>
</feature>
<dbReference type="Pfam" id="PF07715">
    <property type="entry name" value="Plug"/>
    <property type="match status" value="1"/>
</dbReference>
<dbReference type="InterPro" id="IPR000531">
    <property type="entry name" value="Beta-barrel_TonB"/>
</dbReference>
<keyword evidence="5 11" id="KW-0812">Transmembrane</keyword>
<evidence type="ECO:0000313" key="16">
    <source>
        <dbReference type="EMBL" id="QIB65082.1"/>
    </source>
</evidence>
<dbReference type="Pfam" id="PF00593">
    <property type="entry name" value="TonB_dep_Rec_b-barrel"/>
    <property type="match status" value="1"/>
</dbReference>
<keyword evidence="7" id="KW-0406">Ion transport</keyword>
<accession>A0A6C0TZ33</accession>
<dbReference type="PANTHER" id="PTHR32552">
    <property type="entry name" value="FERRICHROME IRON RECEPTOR-RELATED"/>
    <property type="match status" value="1"/>
</dbReference>
<sequence length="752" mass="81873">MAKGNGRAISAFLSCVTGLGVSGLCVNAVAAQPGATLEEVVVTARRRAESLQSTPVSVTAFTANELAARQISNISQIAEATPNLVFDSSAPISGSKSAASIFIRGIGQTDFALVTDPGVGLYLDGVYIARSVGGVLELADVEQVEVLRGPQGTLFGKNTIGGAINVISRKPGAELGGSVELKLGTDQRRDFKASVDLPLSDTLAVRLAYANLNQDGYVENLGGGPDLGDTDAQLGSLIVDFHPTENFSMIFAADATYRREQAMAQKILDFNPEAGAPTFAPFNGVIAPFLGVQPYDARYLVGGKFATSQGRNELARSDLDVYGVSLTLNYDFEAFSLKSITAQRGFDSQFGRDSDNSPFVIVETFDDMEHDQFSQEFQFSGVALDERLDWLLGAYYFQEDGDNLNLVRTAVLDIQSGGAIDSDSWALFAHSSYDLSDRLRLNVGARYTEETKRFTPDQQVLFNEFTQPLFGGAGFTDGQRILPFQEYSQDFDDFSVTAGLDYHWTDRLMTYISYSEGFKSGGFNQRVFPPREVPGSFDPEQVQVYELGAKWSNSADTIRLESAIFYTDYDDIQVKIIDVVAPGTGNAAAGEVYGGELELGLLLTPALELQFGLGYLDTQYTDFDNDFDPAQGIDEGDSFVNSPEWSLSGSLAYTASVGDLGELTLRGDWSYRDKVYNDAANTEAIAQQALHLFNAGVTYTTAAETWQLALQVRNLSDRSYLITGNNEFNGFGYVEGVYARPREWSLSVKRMF</sequence>
<evidence type="ECO:0000256" key="5">
    <source>
        <dbReference type="ARBA" id="ARBA00022692"/>
    </source>
</evidence>
<protein>
    <submittedName>
        <fullName evidence="16">TonB-dependent receptor</fullName>
    </submittedName>
</protein>
<evidence type="ECO:0000256" key="1">
    <source>
        <dbReference type="ARBA" id="ARBA00004571"/>
    </source>
</evidence>
<evidence type="ECO:0000256" key="4">
    <source>
        <dbReference type="ARBA" id="ARBA00022496"/>
    </source>
</evidence>
<evidence type="ECO:0000313" key="17">
    <source>
        <dbReference type="Proteomes" id="UP000477680"/>
    </source>
</evidence>
<keyword evidence="6" id="KW-0408">Iron</keyword>
<keyword evidence="13" id="KW-0732">Signal</keyword>
<evidence type="ECO:0000256" key="3">
    <source>
        <dbReference type="ARBA" id="ARBA00022452"/>
    </source>
</evidence>
<keyword evidence="3 11" id="KW-1134">Transmembrane beta strand</keyword>
<keyword evidence="4" id="KW-0410">Iron transport</keyword>
<evidence type="ECO:0000256" key="9">
    <source>
        <dbReference type="ARBA" id="ARBA00023136"/>
    </source>
</evidence>
<keyword evidence="8 12" id="KW-0798">TonB box</keyword>
<dbReference type="Proteomes" id="UP000477680">
    <property type="component" value="Chromosome"/>
</dbReference>
<evidence type="ECO:0000256" key="13">
    <source>
        <dbReference type="SAM" id="SignalP"/>
    </source>
</evidence>
<feature type="domain" description="TonB-dependent receptor-like beta-barrel" evidence="14">
    <location>
        <begin position="294"/>
        <end position="715"/>
    </location>
</feature>
<comment type="similarity">
    <text evidence="11 12">Belongs to the TonB-dependent receptor family.</text>
</comment>
<dbReference type="SUPFAM" id="SSF56935">
    <property type="entry name" value="Porins"/>
    <property type="match status" value="1"/>
</dbReference>
<keyword evidence="17" id="KW-1185">Reference proteome</keyword>
<dbReference type="InterPro" id="IPR012910">
    <property type="entry name" value="Plug_dom"/>
</dbReference>
<keyword evidence="10 11" id="KW-0998">Cell outer membrane</keyword>
<evidence type="ECO:0000256" key="11">
    <source>
        <dbReference type="PROSITE-ProRule" id="PRU01360"/>
    </source>
</evidence>
<evidence type="ECO:0000256" key="7">
    <source>
        <dbReference type="ARBA" id="ARBA00023065"/>
    </source>
</evidence>
<proteinExistence type="inferred from homology"/>
<dbReference type="InterPro" id="IPR039426">
    <property type="entry name" value="TonB-dep_rcpt-like"/>
</dbReference>
<dbReference type="RefSeq" id="WP_163494325.1">
    <property type="nucleotide sequence ID" value="NZ_CP048711.1"/>
</dbReference>
<dbReference type="InterPro" id="IPR036942">
    <property type="entry name" value="Beta-barrel_TonB_sf"/>
</dbReference>
<dbReference type="GO" id="GO:0009279">
    <property type="term" value="C:cell outer membrane"/>
    <property type="evidence" value="ECO:0007669"/>
    <property type="project" value="UniProtKB-SubCell"/>
</dbReference>
<name>A0A6C0TZ33_9GAMM</name>
<dbReference type="Gene3D" id="2.40.170.20">
    <property type="entry name" value="TonB-dependent receptor, beta-barrel domain"/>
    <property type="match status" value="1"/>
</dbReference>
<feature type="chain" id="PRO_5025512717" evidence="13">
    <location>
        <begin position="31"/>
        <end position="752"/>
    </location>
</feature>
<evidence type="ECO:0000256" key="8">
    <source>
        <dbReference type="ARBA" id="ARBA00023077"/>
    </source>
</evidence>
<evidence type="ECO:0000256" key="10">
    <source>
        <dbReference type="ARBA" id="ARBA00023237"/>
    </source>
</evidence>
<dbReference type="PROSITE" id="PS52016">
    <property type="entry name" value="TONB_DEPENDENT_REC_3"/>
    <property type="match status" value="1"/>
</dbReference>
<dbReference type="PANTHER" id="PTHR32552:SF81">
    <property type="entry name" value="TONB-DEPENDENT OUTER MEMBRANE RECEPTOR"/>
    <property type="match status" value="1"/>
</dbReference>
<reference evidence="16 17" key="1">
    <citation type="submission" date="2020-02" db="EMBL/GenBank/DDBJ databases">
        <title>Genome sequencing for Kineobactrum sp. M2.</title>
        <authorList>
            <person name="Park S.-J."/>
        </authorList>
    </citation>
    <scope>NUCLEOTIDE SEQUENCE [LARGE SCALE GENOMIC DNA]</scope>
    <source>
        <strain evidence="16 17">M2</strain>
    </source>
</reference>
<dbReference type="AlphaFoldDB" id="A0A6C0TZ33"/>
<dbReference type="GO" id="GO:0006826">
    <property type="term" value="P:iron ion transport"/>
    <property type="evidence" value="ECO:0007669"/>
    <property type="project" value="UniProtKB-KW"/>
</dbReference>
<keyword evidence="2 11" id="KW-0813">Transport</keyword>
<organism evidence="16 17">
    <name type="scientific">Kineobactrum salinum</name>
    <dbReference type="NCBI Taxonomy" id="2708301"/>
    <lineage>
        <taxon>Bacteria</taxon>
        <taxon>Pseudomonadati</taxon>
        <taxon>Pseudomonadota</taxon>
        <taxon>Gammaproteobacteria</taxon>
        <taxon>Cellvibrionales</taxon>
        <taxon>Halieaceae</taxon>
        <taxon>Kineobactrum</taxon>
    </lineage>
</organism>
<comment type="subcellular location">
    <subcellularLocation>
        <location evidence="1 11">Cell outer membrane</location>
        <topology evidence="1 11">Multi-pass membrane protein</topology>
    </subcellularLocation>
</comment>